<reference evidence="3" key="1">
    <citation type="journal article" date="2018" name="Front. Microbiol.">
        <title>Genome-Based Analysis Reveals the Taxonomy and Diversity of the Family Idiomarinaceae.</title>
        <authorList>
            <person name="Liu Y."/>
            <person name="Lai Q."/>
            <person name="Shao Z."/>
        </authorList>
    </citation>
    <scope>NUCLEOTIDE SEQUENCE [LARGE SCALE GENOMIC DNA]</scope>
    <source>
        <strain evidence="3">F23</strain>
    </source>
</reference>
<organism evidence="2 3">
    <name type="scientific">Idiomarina fontislapidosi</name>
    <dbReference type="NCBI Taxonomy" id="263723"/>
    <lineage>
        <taxon>Bacteria</taxon>
        <taxon>Pseudomonadati</taxon>
        <taxon>Pseudomonadota</taxon>
        <taxon>Gammaproteobacteria</taxon>
        <taxon>Alteromonadales</taxon>
        <taxon>Idiomarinaceae</taxon>
        <taxon>Idiomarina</taxon>
    </lineage>
</organism>
<sequence length="118" mass="13657">MVILISPVAAQQQHNQNDDLADSQAWHPELQAYQRWQSAMEQKKRDLAFAELQLNWLKKQVEIAHQQRLLKPSAVAVAREPVNCIRIADDDWRLTGDVKHWSWGTRVATQVKQQTGCF</sequence>
<proteinExistence type="predicted"/>
<evidence type="ECO:0000256" key="1">
    <source>
        <dbReference type="SAM" id="Coils"/>
    </source>
</evidence>
<dbReference type="EMBL" id="PIPV01000001">
    <property type="protein sequence ID" value="RUO58170.1"/>
    <property type="molecule type" value="Genomic_DNA"/>
</dbReference>
<keyword evidence="1" id="KW-0175">Coiled coil</keyword>
<dbReference type="OrthoDB" id="6238932at2"/>
<dbReference type="AlphaFoldDB" id="A0A432YB06"/>
<name>A0A432YB06_9GAMM</name>
<evidence type="ECO:0000313" key="3">
    <source>
        <dbReference type="Proteomes" id="UP000287330"/>
    </source>
</evidence>
<keyword evidence="3" id="KW-1185">Reference proteome</keyword>
<dbReference type="Proteomes" id="UP000287330">
    <property type="component" value="Unassembled WGS sequence"/>
</dbReference>
<accession>A0A432YB06</accession>
<comment type="caution">
    <text evidence="2">The sequence shown here is derived from an EMBL/GenBank/DDBJ whole genome shotgun (WGS) entry which is preliminary data.</text>
</comment>
<gene>
    <name evidence="2" type="ORF">CWE25_00800</name>
</gene>
<dbReference type="RefSeq" id="WP_110572218.1">
    <property type="nucleotide sequence ID" value="NZ_PIPV01000001.1"/>
</dbReference>
<protein>
    <submittedName>
        <fullName evidence="2">Uncharacterized protein</fullName>
    </submittedName>
</protein>
<evidence type="ECO:0000313" key="2">
    <source>
        <dbReference type="EMBL" id="RUO58170.1"/>
    </source>
</evidence>
<feature type="coiled-coil region" evidence="1">
    <location>
        <begin position="33"/>
        <end position="60"/>
    </location>
</feature>